<keyword evidence="1" id="KW-0479">Metal-binding</keyword>
<sequence>MGRRPSPRPSYDKPTAIKRDDAVLHLWGDEEAGFVEDRIYVSSDKIHQLELSLPPSGRFQHSDANRTVFAADEIYYVLEGTLVIANPATGEVQRANTGDAIFFRRDTWHHGYNYDATSQLRVLELFAPPPSQGTSSAYAKTKDNLTSWAYHDNTQLTQWPLDEEKIRGKQSLRVIRREDVLYRLETPDGDLLVGLLASTEHLTVGRGELLPGRRGPVEQHGGDESLYVLEGRLNVFFPDADGGESWCELGPGDGCYVPQGARHQYQNVSARSAVFLFAVAPSYLPVTG</sequence>
<evidence type="ECO:0000256" key="1">
    <source>
        <dbReference type="ARBA" id="ARBA00022723"/>
    </source>
</evidence>
<gene>
    <name evidence="3" type="ORF">ACFOUW_09145</name>
</gene>
<evidence type="ECO:0000259" key="2">
    <source>
        <dbReference type="Pfam" id="PF07883"/>
    </source>
</evidence>
<protein>
    <submittedName>
        <fullName evidence="3">Cupin domain-containing protein</fullName>
    </submittedName>
</protein>
<evidence type="ECO:0000313" key="4">
    <source>
        <dbReference type="Proteomes" id="UP001595699"/>
    </source>
</evidence>
<dbReference type="SUPFAM" id="SSF51182">
    <property type="entry name" value="RmlC-like cupins"/>
    <property type="match status" value="2"/>
</dbReference>
<keyword evidence="4" id="KW-1185">Reference proteome</keyword>
<dbReference type="InterPro" id="IPR014710">
    <property type="entry name" value="RmlC-like_jellyroll"/>
</dbReference>
<dbReference type="InterPro" id="IPR051610">
    <property type="entry name" value="GPI/OXD"/>
</dbReference>
<accession>A0ABV7YAJ1</accession>
<organism evidence="3 4">
    <name type="scientific">Tenggerimyces flavus</name>
    <dbReference type="NCBI Taxonomy" id="1708749"/>
    <lineage>
        <taxon>Bacteria</taxon>
        <taxon>Bacillati</taxon>
        <taxon>Actinomycetota</taxon>
        <taxon>Actinomycetes</taxon>
        <taxon>Propionibacteriales</taxon>
        <taxon>Nocardioidaceae</taxon>
        <taxon>Tenggerimyces</taxon>
    </lineage>
</organism>
<dbReference type="RefSeq" id="WP_205117232.1">
    <property type="nucleotide sequence ID" value="NZ_JAFBCM010000001.1"/>
</dbReference>
<evidence type="ECO:0000313" key="3">
    <source>
        <dbReference type="EMBL" id="MFC3761005.1"/>
    </source>
</evidence>
<dbReference type="Proteomes" id="UP001595699">
    <property type="component" value="Unassembled WGS sequence"/>
</dbReference>
<dbReference type="Pfam" id="PF07883">
    <property type="entry name" value="Cupin_2"/>
    <property type="match status" value="2"/>
</dbReference>
<comment type="caution">
    <text evidence="3">The sequence shown here is derived from an EMBL/GenBank/DDBJ whole genome shotgun (WGS) entry which is preliminary data.</text>
</comment>
<feature type="domain" description="Cupin type-2" evidence="2">
    <location>
        <begin position="72"/>
        <end position="124"/>
    </location>
</feature>
<dbReference type="InterPro" id="IPR013096">
    <property type="entry name" value="Cupin_2"/>
</dbReference>
<name>A0ABV7YAJ1_9ACTN</name>
<feature type="domain" description="Cupin type-2" evidence="2">
    <location>
        <begin position="208"/>
        <end position="277"/>
    </location>
</feature>
<dbReference type="EMBL" id="JBHRZH010000006">
    <property type="protein sequence ID" value="MFC3761005.1"/>
    <property type="molecule type" value="Genomic_DNA"/>
</dbReference>
<proteinExistence type="predicted"/>
<dbReference type="Gene3D" id="2.60.120.10">
    <property type="entry name" value="Jelly Rolls"/>
    <property type="match status" value="2"/>
</dbReference>
<reference evidence="4" key="1">
    <citation type="journal article" date="2019" name="Int. J. Syst. Evol. Microbiol.">
        <title>The Global Catalogue of Microorganisms (GCM) 10K type strain sequencing project: providing services to taxonomists for standard genome sequencing and annotation.</title>
        <authorList>
            <consortium name="The Broad Institute Genomics Platform"/>
            <consortium name="The Broad Institute Genome Sequencing Center for Infectious Disease"/>
            <person name="Wu L."/>
            <person name="Ma J."/>
        </authorList>
    </citation>
    <scope>NUCLEOTIDE SEQUENCE [LARGE SCALE GENOMIC DNA]</scope>
    <source>
        <strain evidence="4">CGMCC 4.7241</strain>
    </source>
</reference>
<dbReference type="InterPro" id="IPR011051">
    <property type="entry name" value="RmlC_Cupin_sf"/>
</dbReference>
<dbReference type="PANTHER" id="PTHR35848:SF6">
    <property type="entry name" value="CUPIN TYPE-2 DOMAIN-CONTAINING PROTEIN"/>
    <property type="match status" value="1"/>
</dbReference>
<dbReference type="PANTHER" id="PTHR35848">
    <property type="entry name" value="OXALATE-BINDING PROTEIN"/>
    <property type="match status" value="1"/>
</dbReference>